<dbReference type="Gene3D" id="3.40.50.300">
    <property type="entry name" value="P-loop containing nucleotide triphosphate hydrolases"/>
    <property type="match status" value="1"/>
</dbReference>
<accession>A0ABT4X1W4</accession>
<gene>
    <name evidence="2" type="primary">mobB</name>
    <name evidence="2" type="ORF">PJ311_06580</name>
</gene>
<reference evidence="2 3" key="1">
    <citation type="submission" date="2023-01" db="EMBL/GenBank/DDBJ databases">
        <title>Bacillus changyiensis sp. nov., isolated from a coastal deposit.</title>
        <authorList>
            <person name="Xiao G."/>
            <person name="Lai Q."/>
            <person name="Hu Z."/>
            <person name="Shao Z."/>
        </authorList>
    </citation>
    <scope>NUCLEOTIDE SEQUENCE [LARGE SCALE GENOMIC DNA]</scope>
    <source>
        <strain evidence="2 3">CLL-7-23</strain>
    </source>
</reference>
<dbReference type="SUPFAM" id="SSF52540">
    <property type="entry name" value="P-loop containing nucleoside triphosphate hydrolases"/>
    <property type="match status" value="1"/>
</dbReference>
<dbReference type="InterPro" id="IPR004435">
    <property type="entry name" value="MobB_dom"/>
</dbReference>
<dbReference type="PANTHER" id="PTHR40072">
    <property type="entry name" value="MOLYBDOPTERIN-GUANINE DINUCLEOTIDE BIOSYNTHESIS ADAPTER PROTEIN-RELATED"/>
    <property type="match status" value="1"/>
</dbReference>
<dbReference type="Pfam" id="PF03205">
    <property type="entry name" value="MobB"/>
    <property type="match status" value="1"/>
</dbReference>
<keyword evidence="3" id="KW-1185">Reference proteome</keyword>
<name>A0ABT4X1W4_9BACI</name>
<evidence type="ECO:0000259" key="1">
    <source>
        <dbReference type="Pfam" id="PF03205"/>
    </source>
</evidence>
<evidence type="ECO:0000313" key="2">
    <source>
        <dbReference type="EMBL" id="MDA7026280.1"/>
    </source>
</evidence>
<sequence>MSGDFPILQIVGYQNSGKTTFMELLIKRLAHQNMKVGCLKHHGHGGEPASATKGKDTNRYLEAGSAISGVEGGGVFQLTARRDLLLEQLIPIYELLAIDCLLIEGFKQAAYQKIVMVRDEKDKHLLEQLEGIIAVIYRDQKPQLSPLDCPIFHIKDPGAISFIFNYLKEEGACLNDLA</sequence>
<dbReference type="Proteomes" id="UP001211894">
    <property type="component" value="Unassembled WGS sequence"/>
</dbReference>
<dbReference type="InterPro" id="IPR052539">
    <property type="entry name" value="MGD_biosynthesis_adapter"/>
</dbReference>
<dbReference type="PANTHER" id="PTHR40072:SF1">
    <property type="entry name" value="MOLYBDOPTERIN-GUANINE DINUCLEOTIDE BIOSYNTHESIS ADAPTER PROTEIN"/>
    <property type="match status" value="1"/>
</dbReference>
<evidence type="ECO:0000313" key="3">
    <source>
        <dbReference type="Proteomes" id="UP001211894"/>
    </source>
</evidence>
<organism evidence="2 3">
    <name type="scientific">Bacillus changyiensis</name>
    <dbReference type="NCBI Taxonomy" id="3004103"/>
    <lineage>
        <taxon>Bacteria</taxon>
        <taxon>Bacillati</taxon>
        <taxon>Bacillota</taxon>
        <taxon>Bacilli</taxon>
        <taxon>Bacillales</taxon>
        <taxon>Bacillaceae</taxon>
        <taxon>Bacillus</taxon>
    </lineage>
</organism>
<dbReference type="CDD" id="cd03116">
    <property type="entry name" value="MobB"/>
    <property type="match status" value="1"/>
</dbReference>
<dbReference type="NCBIfam" id="TIGR00176">
    <property type="entry name" value="mobB"/>
    <property type="match status" value="1"/>
</dbReference>
<feature type="domain" description="Molybdopterin-guanine dinucleotide biosynthesis protein B (MobB)" evidence="1">
    <location>
        <begin position="7"/>
        <end position="136"/>
    </location>
</feature>
<dbReference type="InterPro" id="IPR027417">
    <property type="entry name" value="P-loop_NTPase"/>
</dbReference>
<dbReference type="EMBL" id="JAQKAB010000003">
    <property type="protein sequence ID" value="MDA7026280.1"/>
    <property type="molecule type" value="Genomic_DNA"/>
</dbReference>
<dbReference type="RefSeq" id="WP_271340104.1">
    <property type="nucleotide sequence ID" value="NZ_JAQKAB010000003.1"/>
</dbReference>
<comment type="caution">
    <text evidence="2">The sequence shown here is derived from an EMBL/GenBank/DDBJ whole genome shotgun (WGS) entry which is preliminary data.</text>
</comment>
<protein>
    <submittedName>
        <fullName evidence="2">Molybdopterin-guanine dinucleotide biosynthesis protein B</fullName>
    </submittedName>
</protein>
<proteinExistence type="predicted"/>